<evidence type="ECO:0000256" key="1">
    <source>
        <dbReference type="ARBA" id="ARBA00022679"/>
    </source>
</evidence>
<dbReference type="InterPro" id="IPR007373">
    <property type="entry name" value="Thiamin_PyroPKinase_B1-bd"/>
</dbReference>
<evidence type="ECO:0000313" key="7">
    <source>
        <dbReference type="EMBL" id="TCK98329.1"/>
    </source>
</evidence>
<keyword evidence="1" id="KW-0808">Transferase</keyword>
<dbReference type="EMBL" id="SMGQ01000011">
    <property type="protein sequence ID" value="TCK98329.1"/>
    <property type="molecule type" value="Genomic_DNA"/>
</dbReference>
<dbReference type="GO" id="GO:0030975">
    <property type="term" value="F:thiamine binding"/>
    <property type="evidence" value="ECO:0007669"/>
    <property type="project" value="InterPro"/>
</dbReference>
<evidence type="ECO:0000256" key="4">
    <source>
        <dbReference type="ARBA" id="ARBA00022840"/>
    </source>
</evidence>
<dbReference type="PANTHER" id="PTHR41299">
    <property type="entry name" value="THIAMINE PYROPHOSPHOKINASE"/>
    <property type="match status" value="1"/>
</dbReference>
<dbReference type="Pfam" id="PF04263">
    <property type="entry name" value="TPK_catalytic"/>
    <property type="match status" value="1"/>
</dbReference>
<dbReference type="CDD" id="cd07995">
    <property type="entry name" value="TPK"/>
    <property type="match status" value="1"/>
</dbReference>
<gene>
    <name evidence="7" type="ORF">EDC19_0749</name>
</gene>
<dbReference type="Gene3D" id="3.40.50.10240">
    <property type="entry name" value="Thiamin pyrophosphokinase, catalytic domain"/>
    <property type="match status" value="1"/>
</dbReference>
<evidence type="ECO:0000256" key="5">
    <source>
        <dbReference type="NCBIfam" id="TIGR01378"/>
    </source>
</evidence>
<dbReference type="GO" id="GO:0004788">
    <property type="term" value="F:thiamine diphosphokinase activity"/>
    <property type="evidence" value="ECO:0007669"/>
    <property type="project" value="UniProtKB-UniRule"/>
</dbReference>
<feature type="domain" description="Thiamin pyrophosphokinase thiamin-binding" evidence="6">
    <location>
        <begin position="132"/>
        <end position="206"/>
    </location>
</feature>
<dbReference type="AlphaFoldDB" id="A0A4R1N5Q4"/>
<dbReference type="Pfam" id="PF04265">
    <property type="entry name" value="TPK_B1_binding"/>
    <property type="match status" value="1"/>
</dbReference>
<reference evidence="7 8" key="1">
    <citation type="submission" date="2019-03" db="EMBL/GenBank/DDBJ databases">
        <title>Genomic Encyclopedia of Type Strains, Phase IV (KMG-IV): sequencing the most valuable type-strain genomes for metagenomic binning, comparative biology and taxonomic classification.</title>
        <authorList>
            <person name="Goeker M."/>
        </authorList>
    </citation>
    <scope>NUCLEOTIDE SEQUENCE [LARGE SCALE GENOMIC DNA]</scope>
    <source>
        <strain evidence="7 8">DSM 24176</strain>
    </source>
</reference>
<proteinExistence type="predicted"/>
<dbReference type="SUPFAM" id="SSF63862">
    <property type="entry name" value="Thiamin pyrophosphokinase, substrate-binding domain"/>
    <property type="match status" value="1"/>
</dbReference>
<protein>
    <recommendedName>
        <fullName evidence="5">Thiamine diphosphokinase</fullName>
        <ecNumber evidence="5">2.7.6.2</ecNumber>
    </recommendedName>
</protein>
<dbReference type="SUPFAM" id="SSF63999">
    <property type="entry name" value="Thiamin pyrophosphokinase, catalytic domain"/>
    <property type="match status" value="1"/>
</dbReference>
<dbReference type="RefSeq" id="WP_165868495.1">
    <property type="nucleotide sequence ID" value="NZ_SMGQ01000011.1"/>
</dbReference>
<dbReference type="InterPro" id="IPR007371">
    <property type="entry name" value="TPK_catalytic"/>
</dbReference>
<dbReference type="EC" id="2.7.6.2" evidence="5"/>
<evidence type="ECO:0000313" key="8">
    <source>
        <dbReference type="Proteomes" id="UP000294545"/>
    </source>
</evidence>
<dbReference type="InterPro" id="IPR006282">
    <property type="entry name" value="Thi_PPkinase"/>
</dbReference>
<evidence type="ECO:0000256" key="2">
    <source>
        <dbReference type="ARBA" id="ARBA00022741"/>
    </source>
</evidence>
<dbReference type="GO" id="GO:0009229">
    <property type="term" value="P:thiamine diphosphate biosynthetic process"/>
    <property type="evidence" value="ECO:0007669"/>
    <property type="project" value="InterPro"/>
</dbReference>
<keyword evidence="8" id="KW-1185">Reference proteome</keyword>
<dbReference type="InterPro" id="IPR036759">
    <property type="entry name" value="TPK_catalytic_sf"/>
</dbReference>
<dbReference type="InterPro" id="IPR053149">
    <property type="entry name" value="TPK"/>
</dbReference>
<dbReference type="PANTHER" id="PTHR41299:SF1">
    <property type="entry name" value="THIAMINE PYROPHOSPHOKINASE"/>
    <property type="match status" value="1"/>
</dbReference>
<dbReference type="GO" id="GO:0005524">
    <property type="term" value="F:ATP binding"/>
    <property type="evidence" value="ECO:0007669"/>
    <property type="project" value="UniProtKB-KW"/>
</dbReference>
<sequence length="212" mass="23597">MRALIVTGGTINEKFLKDLIAEHSFDYSIVVDGALDLVDQFNMPFDLLVGDLDTAQPSLVKKYKKKDMEIVSHSPDKDYTDTHLALIEAVNRGCKEVTVVGGLGSRMDHTLANIHVLKYALDNNVRAEIINEQNRIYCMNKALTIEEAFGKYISLIPLSTSVEGISSEGLKYELQDTNLKIGHSIGVSNEIMQLPVTLRVKKGYLIIIQSQD</sequence>
<evidence type="ECO:0000259" key="6">
    <source>
        <dbReference type="SMART" id="SM00983"/>
    </source>
</evidence>
<comment type="caution">
    <text evidence="7">The sequence shown here is derived from an EMBL/GenBank/DDBJ whole genome shotgun (WGS) entry which is preliminary data.</text>
</comment>
<dbReference type="GO" id="GO:0006772">
    <property type="term" value="P:thiamine metabolic process"/>
    <property type="evidence" value="ECO:0007669"/>
    <property type="project" value="UniProtKB-UniRule"/>
</dbReference>
<organism evidence="7 8">
    <name type="scientific">Natranaerovirga hydrolytica</name>
    <dbReference type="NCBI Taxonomy" id="680378"/>
    <lineage>
        <taxon>Bacteria</taxon>
        <taxon>Bacillati</taxon>
        <taxon>Bacillota</taxon>
        <taxon>Clostridia</taxon>
        <taxon>Lachnospirales</taxon>
        <taxon>Natranaerovirgaceae</taxon>
        <taxon>Natranaerovirga</taxon>
    </lineage>
</organism>
<dbReference type="Proteomes" id="UP000294545">
    <property type="component" value="Unassembled WGS sequence"/>
</dbReference>
<dbReference type="SMART" id="SM00983">
    <property type="entry name" value="TPK_B1_binding"/>
    <property type="match status" value="1"/>
</dbReference>
<evidence type="ECO:0000256" key="3">
    <source>
        <dbReference type="ARBA" id="ARBA00022777"/>
    </source>
</evidence>
<name>A0A4R1N5Q4_9FIRM</name>
<dbReference type="GO" id="GO:0016301">
    <property type="term" value="F:kinase activity"/>
    <property type="evidence" value="ECO:0007669"/>
    <property type="project" value="UniProtKB-KW"/>
</dbReference>
<dbReference type="InterPro" id="IPR036371">
    <property type="entry name" value="TPK_B1-bd_sf"/>
</dbReference>
<keyword evidence="2" id="KW-0547">Nucleotide-binding</keyword>
<keyword evidence="3 7" id="KW-0418">Kinase</keyword>
<accession>A0A4R1N5Q4</accession>
<keyword evidence="4" id="KW-0067">ATP-binding</keyword>
<dbReference type="NCBIfam" id="TIGR01378">
    <property type="entry name" value="thi_PPkinase"/>
    <property type="match status" value="1"/>
</dbReference>